<gene>
    <name evidence="3" type="ORF">CcCBS67573_g07432</name>
</gene>
<evidence type="ECO:0000313" key="3">
    <source>
        <dbReference type="EMBL" id="TPX67633.1"/>
    </source>
</evidence>
<dbReference type="GO" id="GO:0046580">
    <property type="term" value="P:negative regulation of Ras protein signal transduction"/>
    <property type="evidence" value="ECO:0007669"/>
    <property type="project" value="TreeGrafter"/>
</dbReference>
<organism evidence="3 4">
    <name type="scientific">Chytriomyces confervae</name>
    <dbReference type="NCBI Taxonomy" id="246404"/>
    <lineage>
        <taxon>Eukaryota</taxon>
        <taxon>Fungi</taxon>
        <taxon>Fungi incertae sedis</taxon>
        <taxon>Chytridiomycota</taxon>
        <taxon>Chytridiomycota incertae sedis</taxon>
        <taxon>Chytridiomycetes</taxon>
        <taxon>Chytridiales</taxon>
        <taxon>Chytriomycetaceae</taxon>
        <taxon>Chytriomyces</taxon>
    </lineage>
</organism>
<keyword evidence="4" id="KW-1185">Reference proteome</keyword>
<feature type="domain" description="Ras-GAP" evidence="2">
    <location>
        <begin position="128"/>
        <end position="364"/>
    </location>
</feature>
<dbReference type="GO" id="GO:0005938">
    <property type="term" value="C:cell cortex"/>
    <property type="evidence" value="ECO:0007669"/>
    <property type="project" value="TreeGrafter"/>
</dbReference>
<dbReference type="InterPro" id="IPR001936">
    <property type="entry name" value="RasGAP_dom"/>
</dbReference>
<name>A0A507EU60_9FUNG</name>
<dbReference type="Pfam" id="PF00616">
    <property type="entry name" value="RasGAP"/>
    <property type="match status" value="1"/>
</dbReference>
<dbReference type="SMART" id="SM00323">
    <property type="entry name" value="RasGAP"/>
    <property type="match status" value="1"/>
</dbReference>
<dbReference type="PANTHER" id="PTHR14149">
    <property type="entry name" value="RAS GTPASE-ACTIVATING PROTEIN WITH IQ MOTIF"/>
    <property type="match status" value="1"/>
</dbReference>
<reference evidence="3 4" key="1">
    <citation type="journal article" date="2019" name="Sci. Rep.">
        <title>Comparative genomics of chytrid fungi reveal insights into the obligate biotrophic and pathogenic lifestyle of Synchytrium endobioticum.</title>
        <authorList>
            <person name="van de Vossenberg B.T.L.H."/>
            <person name="Warris S."/>
            <person name="Nguyen H.D.T."/>
            <person name="van Gent-Pelzer M.P.E."/>
            <person name="Joly D.L."/>
            <person name="van de Geest H.C."/>
            <person name="Bonants P.J.M."/>
            <person name="Smith D.S."/>
            <person name="Levesque C.A."/>
            <person name="van der Lee T.A.J."/>
        </authorList>
    </citation>
    <scope>NUCLEOTIDE SEQUENCE [LARGE SCALE GENOMIC DNA]</scope>
    <source>
        <strain evidence="3 4">CBS 675.73</strain>
    </source>
</reference>
<dbReference type="PROSITE" id="PS50018">
    <property type="entry name" value="RAS_GTPASE_ACTIV_2"/>
    <property type="match status" value="1"/>
</dbReference>
<sequence>MSSYVDLTEYSDGESPPIPAEPGGSSLTRIRTSPIETMDRVAELRAAVQEASNRVVQLECNLNCIDLGESVETELDADLKESYAKLVSLLRSEPIHLASLAHAISLNEMNASLESSILTIFGNQFNRREEWLLLSLLQRIISMQFDKASNFGSVMRANTPASRMLSTYTRRRAGTQYLRHTLSMLMAHVTELGDTCLEINAFKLDSQHPPTNRNSFSSTRIDSAHSESFLVSPIRSVFSSVPRKFSMPVLKKSLGQVVDERVQLLVQLVGRFLDTLVESIERVPFEIRWLCKQIWMTAKAKFPQESESNFASLVGGFFLLRYINPAIVSPESVFQPSELDPLVQSPNGKRTLTLVAKTLQMIANKPSAVKEPYMAPLIPLIQEHKIRIVQFFSELCKVEDFEFLGTGELDFEDDCGVEDCFAGFEDLDAADLYIRVEEVQRLCGLLEQNLDRLDPASAKCIQPILETISLHNPIQLSTFLQRSIVQLQLSPSVSSLAFPSPEHANSRPGHAKILFRHLILTLLRNQSDPDLFSANGKYAETSSSSFTILSALVNRALESFPKDSHVYKLGQEARFILEQASSEGTLQVFDLDAIVDGVCCDMEQISRRCNELHEELCELETELYALLQTEKAVHEKLDERDRRMQRMSSSSRIKSIWSYIVGK</sequence>
<evidence type="ECO:0000313" key="4">
    <source>
        <dbReference type="Proteomes" id="UP000320333"/>
    </source>
</evidence>
<evidence type="ECO:0000259" key="2">
    <source>
        <dbReference type="PROSITE" id="PS50018"/>
    </source>
</evidence>
<dbReference type="PANTHER" id="PTHR14149:SF17">
    <property type="entry name" value="GTPASE-ACTIVATING PROTEIN"/>
    <property type="match status" value="1"/>
</dbReference>
<dbReference type="InterPro" id="IPR008936">
    <property type="entry name" value="Rho_GTPase_activation_prot"/>
</dbReference>
<dbReference type="Gene3D" id="1.10.506.10">
    <property type="entry name" value="GTPase Activation - p120gap, domain 1"/>
    <property type="match status" value="1"/>
</dbReference>
<evidence type="ECO:0000256" key="1">
    <source>
        <dbReference type="SAM" id="MobiDB-lite"/>
    </source>
</evidence>
<proteinExistence type="predicted"/>
<dbReference type="Proteomes" id="UP000320333">
    <property type="component" value="Unassembled WGS sequence"/>
</dbReference>
<dbReference type="STRING" id="246404.A0A507EU60"/>
<dbReference type="GO" id="GO:0005096">
    <property type="term" value="F:GTPase activator activity"/>
    <property type="evidence" value="ECO:0007669"/>
    <property type="project" value="TreeGrafter"/>
</dbReference>
<dbReference type="EMBL" id="QEAP01000386">
    <property type="protein sequence ID" value="TPX67633.1"/>
    <property type="molecule type" value="Genomic_DNA"/>
</dbReference>
<comment type="caution">
    <text evidence="3">The sequence shown here is derived from an EMBL/GenBank/DDBJ whole genome shotgun (WGS) entry which is preliminary data.</text>
</comment>
<feature type="region of interest" description="Disordered" evidence="1">
    <location>
        <begin position="1"/>
        <end position="29"/>
    </location>
</feature>
<dbReference type="SUPFAM" id="SSF48350">
    <property type="entry name" value="GTPase activation domain, GAP"/>
    <property type="match status" value="1"/>
</dbReference>
<accession>A0A507EU60</accession>
<protein>
    <recommendedName>
        <fullName evidence="2">Ras-GAP domain-containing protein</fullName>
    </recommendedName>
</protein>
<dbReference type="AlphaFoldDB" id="A0A507EU60"/>
<dbReference type="OrthoDB" id="775356at2759"/>